<evidence type="ECO:0000313" key="2">
    <source>
        <dbReference type="EMBL" id="NLV11954.1"/>
    </source>
</evidence>
<evidence type="ECO:0000259" key="1">
    <source>
        <dbReference type="Pfam" id="PF00535"/>
    </source>
</evidence>
<dbReference type="EMBL" id="WOWA01000002">
    <property type="protein sequence ID" value="NLV11954.1"/>
    <property type="molecule type" value="Genomic_DNA"/>
</dbReference>
<dbReference type="Pfam" id="PF00535">
    <property type="entry name" value="Glycos_transf_2"/>
    <property type="match status" value="1"/>
</dbReference>
<gene>
    <name evidence="2" type="ORF">GOC77_01455</name>
</gene>
<evidence type="ECO:0000313" key="3">
    <source>
        <dbReference type="Proteomes" id="UP000641625"/>
    </source>
</evidence>
<sequence>MKFSTESYTVSGDSYSRMSDGDITVVTPSYEQADYLGDNLQSVMNQSGMPVEHIVIDGGSTDETVEILESYEDQYNLKWISEPDNGQSEAINKGIEMATGEWIYWVNSDDYLLDGAISRFAEHITAHPSSDVIYGDFFFVDADGNEVGRKYNTNPSEFVHKHYYQFTGNHCTLIRQSVFEEVGMLNEDLDYTMDTEFFWRILRADLELVRINEFFGARRLHEGAKTTGEPSGERQAEIKGLRNSYPASPIETILPQKLLTAIAFSLQALYHVSNGRPNAVRHMNL</sequence>
<dbReference type="InterPro" id="IPR029044">
    <property type="entry name" value="Nucleotide-diphossugar_trans"/>
</dbReference>
<dbReference type="PANTHER" id="PTHR43685">
    <property type="entry name" value="GLYCOSYLTRANSFERASE"/>
    <property type="match status" value="1"/>
</dbReference>
<dbReference type="InterPro" id="IPR001173">
    <property type="entry name" value="Glyco_trans_2-like"/>
</dbReference>
<accession>A0A847UJY6</accession>
<dbReference type="CDD" id="cd06433">
    <property type="entry name" value="GT_2_WfgS_like"/>
    <property type="match status" value="1"/>
</dbReference>
<dbReference type="PANTHER" id="PTHR43685:SF2">
    <property type="entry name" value="GLYCOSYLTRANSFERASE 2-LIKE DOMAIN-CONTAINING PROTEIN"/>
    <property type="match status" value="1"/>
</dbReference>
<dbReference type="AlphaFoldDB" id="A0A847UJY6"/>
<proteinExistence type="predicted"/>
<comment type="caution">
    <text evidence="2">The sequence shown here is derived from an EMBL/GenBank/DDBJ whole genome shotgun (WGS) entry which is preliminary data.</text>
</comment>
<dbReference type="Proteomes" id="UP000641625">
    <property type="component" value="Unassembled WGS sequence"/>
</dbReference>
<keyword evidence="2" id="KW-0808">Transferase</keyword>
<dbReference type="GO" id="GO:0016740">
    <property type="term" value="F:transferase activity"/>
    <property type="evidence" value="ECO:0007669"/>
    <property type="project" value="UniProtKB-KW"/>
</dbReference>
<protein>
    <submittedName>
        <fullName evidence="2">Glycosyltransferase</fullName>
    </submittedName>
</protein>
<name>A0A847UJY6_HALAR</name>
<reference evidence="2" key="1">
    <citation type="submission" date="2019-12" db="EMBL/GenBank/DDBJ databases">
        <title>Whole genome sequencing of Haloarcula argentinensis strain pws5.</title>
        <authorList>
            <person name="Verma D.K."/>
            <person name="Gopal K."/>
            <person name="Prasad E.S."/>
        </authorList>
    </citation>
    <scope>NUCLEOTIDE SEQUENCE</scope>
    <source>
        <strain evidence="2">Pws5</strain>
    </source>
</reference>
<dbReference type="SUPFAM" id="SSF53448">
    <property type="entry name" value="Nucleotide-diphospho-sugar transferases"/>
    <property type="match status" value="1"/>
</dbReference>
<organism evidence="2 3">
    <name type="scientific">Haloarcula argentinensis</name>
    <dbReference type="NCBI Taxonomy" id="43776"/>
    <lineage>
        <taxon>Archaea</taxon>
        <taxon>Methanobacteriati</taxon>
        <taxon>Methanobacteriota</taxon>
        <taxon>Stenosarchaea group</taxon>
        <taxon>Halobacteria</taxon>
        <taxon>Halobacteriales</taxon>
        <taxon>Haloarculaceae</taxon>
        <taxon>Haloarcula</taxon>
    </lineage>
</organism>
<feature type="domain" description="Glycosyltransferase 2-like" evidence="1">
    <location>
        <begin position="24"/>
        <end position="182"/>
    </location>
</feature>
<dbReference type="InterPro" id="IPR050834">
    <property type="entry name" value="Glycosyltransf_2"/>
</dbReference>
<dbReference type="Gene3D" id="3.90.550.10">
    <property type="entry name" value="Spore Coat Polysaccharide Biosynthesis Protein SpsA, Chain A"/>
    <property type="match status" value="1"/>
</dbReference>